<organism evidence="3 4">
    <name type="scientific">Massilia violaceinigra</name>
    <dbReference type="NCBI Taxonomy" id="2045208"/>
    <lineage>
        <taxon>Bacteria</taxon>
        <taxon>Pseudomonadati</taxon>
        <taxon>Pseudomonadota</taxon>
        <taxon>Betaproteobacteria</taxon>
        <taxon>Burkholderiales</taxon>
        <taxon>Oxalobacteraceae</taxon>
        <taxon>Telluria group</taxon>
        <taxon>Massilia</taxon>
    </lineage>
</organism>
<dbReference type="Gene3D" id="3.40.1440.10">
    <property type="entry name" value="GIY-YIG endonuclease"/>
    <property type="match status" value="1"/>
</dbReference>
<evidence type="ECO:0000256" key="1">
    <source>
        <dbReference type="ARBA" id="ARBA00007435"/>
    </source>
</evidence>
<evidence type="ECO:0000259" key="2">
    <source>
        <dbReference type="PROSITE" id="PS50164"/>
    </source>
</evidence>
<dbReference type="PANTHER" id="PTHR34477">
    <property type="entry name" value="UPF0213 PROTEIN YHBQ"/>
    <property type="match status" value="1"/>
</dbReference>
<keyword evidence="3" id="KW-0540">Nuclease</keyword>
<keyword evidence="3" id="KW-0378">Hydrolase</keyword>
<dbReference type="KEGG" id="mass:CR152_14555"/>
<reference evidence="3" key="1">
    <citation type="submission" date="2017-10" db="EMBL/GenBank/DDBJ databases">
        <title>Massilia psychrophilum sp. nov., a novel purple-pigmented bacterium isolated from Tianshan glacier, Xinjiang Municipality, China.</title>
        <authorList>
            <person name="Wang H."/>
        </authorList>
    </citation>
    <scope>NUCLEOTIDE SEQUENCE [LARGE SCALE GENOMIC DNA]</scope>
    <source>
        <strain evidence="3">B2</strain>
    </source>
</reference>
<evidence type="ECO:0000313" key="4">
    <source>
        <dbReference type="Proteomes" id="UP000229897"/>
    </source>
</evidence>
<dbReference type="SMART" id="SM00465">
    <property type="entry name" value="GIYc"/>
    <property type="match status" value="1"/>
</dbReference>
<evidence type="ECO:0000313" key="3">
    <source>
        <dbReference type="EMBL" id="ATQ75608.1"/>
    </source>
</evidence>
<dbReference type="EMBL" id="CP024608">
    <property type="protein sequence ID" value="ATQ75608.1"/>
    <property type="molecule type" value="Genomic_DNA"/>
</dbReference>
<keyword evidence="3" id="KW-0255">Endonuclease</keyword>
<dbReference type="GO" id="GO:0004519">
    <property type="term" value="F:endonuclease activity"/>
    <property type="evidence" value="ECO:0007669"/>
    <property type="project" value="UniProtKB-KW"/>
</dbReference>
<dbReference type="InterPro" id="IPR050190">
    <property type="entry name" value="UPF0213_domain"/>
</dbReference>
<dbReference type="OrthoDB" id="9807770at2"/>
<dbReference type="Pfam" id="PF01541">
    <property type="entry name" value="GIY-YIG"/>
    <property type="match status" value="1"/>
</dbReference>
<dbReference type="SUPFAM" id="SSF82771">
    <property type="entry name" value="GIY-YIG endonuclease"/>
    <property type="match status" value="1"/>
</dbReference>
<dbReference type="AlphaFoldDB" id="A0A2D2DKU7"/>
<feature type="domain" description="GIY-YIG" evidence="2">
    <location>
        <begin position="3"/>
        <end position="80"/>
    </location>
</feature>
<dbReference type="CDD" id="cd10448">
    <property type="entry name" value="GIY-YIG_unchar_3"/>
    <property type="match status" value="1"/>
</dbReference>
<accession>A0A2D2DKU7</accession>
<gene>
    <name evidence="3" type="ORF">CR152_14555</name>
</gene>
<dbReference type="Proteomes" id="UP000229897">
    <property type="component" value="Chromosome"/>
</dbReference>
<sequence length="98" mass="11895">MEKYSYVYMLASDPYGTLYTGVTSDLVKRVWEHRNAVVEGFTKRYDVHKLVWYEMHTDIMEAIKREKQIKKWRRNWKVNLVQAGNPTWRDLYLDFTAD</sequence>
<dbReference type="InterPro" id="IPR035901">
    <property type="entry name" value="GIY-YIG_endonuc_sf"/>
</dbReference>
<dbReference type="InterPro" id="IPR000305">
    <property type="entry name" value="GIY-YIG_endonuc"/>
</dbReference>
<protein>
    <submittedName>
        <fullName evidence="3">Endonuclease</fullName>
    </submittedName>
</protein>
<keyword evidence="4" id="KW-1185">Reference proteome</keyword>
<dbReference type="PROSITE" id="PS50164">
    <property type="entry name" value="GIY_YIG"/>
    <property type="match status" value="1"/>
</dbReference>
<dbReference type="PANTHER" id="PTHR34477:SF5">
    <property type="entry name" value="BSL5627 PROTEIN"/>
    <property type="match status" value="1"/>
</dbReference>
<name>A0A2D2DKU7_9BURK</name>
<dbReference type="RefSeq" id="WP_099875564.1">
    <property type="nucleotide sequence ID" value="NZ_CP024608.1"/>
</dbReference>
<proteinExistence type="inferred from homology"/>
<comment type="similarity">
    <text evidence="1">Belongs to the UPF0213 family.</text>
</comment>